<name>A0A7J2TKY3_ARCFL</name>
<comment type="caution">
    <text evidence="7">The sequence shown here is derived from an EMBL/GenBank/DDBJ whole genome shotgun (WGS) entry which is preliminary data.</text>
</comment>
<evidence type="ECO:0000256" key="2">
    <source>
        <dbReference type="ARBA" id="ARBA00022723"/>
    </source>
</evidence>
<keyword evidence="5" id="KW-0482">Metalloprotease</keyword>
<dbReference type="CDD" id="cd08072">
    <property type="entry name" value="MPN_archaeal"/>
    <property type="match status" value="1"/>
</dbReference>
<keyword evidence="2" id="KW-0479">Metal-binding</keyword>
<dbReference type="Gene3D" id="3.40.140.10">
    <property type="entry name" value="Cytidine Deaminase, domain 2"/>
    <property type="match status" value="1"/>
</dbReference>
<dbReference type="GO" id="GO:0008237">
    <property type="term" value="F:metallopeptidase activity"/>
    <property type="evidence" value="ECO:0007669"/>
    <property type="project" value="UniProtKB-KW"/>
</dbReference>
<evidence type="ECO:0000256" key="3">
    <source>
        <dbReference type="ARBA" id="ARBA00022801"/>
    </source>
</evidence>
<feature type="domain" description="MPN" evidence="6">
    <location>
        <begin position="1"/>
        <end position="118"/>
    </location>
</feature>
<dbReference type="Pfam" id="PF14464">
    <property type="entry name" value="Prok-JAB"/>
    <property type="match status" value="1"/>
</dbReference>
<protein>
    <submittedName>
        <fullName evidence="7">Peptidase</fullName>
    </submittedName>
</protein>
<organism evidence="7">
    <name type="scientific">Archaeoglobus fulgidus</name>
    <dbReference type="NCBI Taxonomy" id="2234"/>
    <lineage>
        <taxon>Archaea</taxon>
        <taxon>Methanobacteriati</taxon>
        <taxon>Methanobacteriota</taxon>
        <taxon>Archaeoglobi</taxon>
        <taxon>Archaeoglobales</taxon>
        <taxon>Archaeoglobaceae</taxon>
        <taxon>Archaeoglobus</taxon>
    </lineage>
</organism>
<evidence type="ECO:0000256" key="4">
    <source>
        <dbReference type="ARBA" id="ARBA00022833"/>
    </source>
</evidence>
<dbReference type="InterPro" id="IPR037518">
    <property type="entry name" value="MPN"/>
</dbReference>
<dbReference type="SUPFAM" id="SSF102712">
    <property type="entry name" value="JAB1/MPN domain"/>
    <property type="match status" value="1"/>
</dbReference>
<evidence type="ECO:0000259" key="6">
    <source>
        <dbReference type="PROSITE" id="PS50249"/>
    </source>
</evidence>
<dbReference type="GO" id="GO:0006508">
    <property type="term" value="P:proteolysis"/>
    <property type="evidence" value="ECO:0007669"/>
    <property type="project" value="UniProtKB-KW"/>
</dbReference>
<dbReference type="PROSITE" id="PS50249">
    <property type="entry name" value="MPN"/>
    <property type="match status" value="1"/>
</dbReference>
<keyword evidence="3" id="KW-0378">Hydrolase</keyword>
<evidence type="ECO:0000256" key="1">
    <source>
        <dbReference type="ARBA" id="ARBA00022670"/>
    </source>
</evidence>
<dbReference type="InterPro" id="IPR028090">
    <property type="entry name" value="JAB_dom_prok"/>
</dbReference>
<sequence length="118" mass="13421">MKIKRDLLKAILESAKEAYPYEFIALLSGEKGVISELIFLPSISGENSALIHLDMLPLGMKVYGTVHSHPSSCCEPSEEDFFLFTKFGRVHIIVCYPFTMRDWKCYDSNGKEIELELV</sequence>
<reference evidence="7" key="1">
    <citation type="journal article" date="2020" name="mSystems">
        <title>Genome- and Community-Level Interaction Insights into Carbon Utilization and Element Cycling Functions of Hydrothermarchaeota in Hydrothermal Sediment.</title>
        <authorList>
            <person name="Zhou Z."/>
            <person name="Liu Y."/>
            <person name="Xu W."/>
            <person name="Pan J."/>
            <person name="Luo Z.H."/>
            <person name="Li M."/>
        </authorList>
    </citation>
    <scope>NUCLEOTIDE SEQUENCE [LARGE SCALE GENOMIC DNA]</scope>
    <source>
        <strain evidence="7">SpSt-26</strain>
    </source>
</reference>
<accession>A0A7J2TKY3</accession>
<evidence type="ECO:0000313" key="7">
    <source>
        <dbReference type="EMBL" id="HEH35866.1"/>
    </source>
</evidence>
<keyword evidence="1" id="KW-0645">Protease</keyword>
<proteinExistence type="predicted"/>
<keyword evidence="4" id="KW-0862">Zinc</keyword>
<gene>
    <name evidence="7" type="ORF">ENP88_06995</name>
</gene>
<dbReference type="GO" id="GO:0046872">
    <property type="term" value="F:metal ion binding"/>
    <property type="evidence" value="ECO:0007669"/>
    <property type="project" value="UniProtKB-KW"/>
</dbReference>
<evidence type="ECO:0000256" key="5">
    <source>
        <dbReference type="ARBA" id="ARBA00023049"/>
    </source>
</evidence>
<dbReference type="EMBL" id="DSLA01000109">
    <property type="protein sequence ID" value="HEH35866.1"/>
    <property type="molecule type" value="Genomic_DNA"/>
</dbReference>
<dbReference type="AlphaFoldDB" id="A0A7J2TKY3"/>